<reference evidence="2 3" key="1">
    <citation type="submission" date="2019-03" db="EMBL/GenBank/DDBJ databases">
        <title>Jiella endophytica sp. nov., a novel endophytic bacterium isolated from root of Ficus microcarpa Linn. f.</title>
        <authorList>
            <person name="Tuo L."/>
        </authorList>
    </citation>
    <scope>NUCLEOTIDE SEQUENCE [LARGE SCALE GENOMIC DNA]</scope>
    <source>
        <strain evidence="2 3">CBS5Q-3</strain>
    </source>
</reference>
<dbReference type="PANTHER" id="PTHR42941">
    <property type="entry name" value="SLL1037 PROTEIN"/>
    <property type="match status" value="1"/>
</dbReference>
<dbReference type="InterPro" id="IPR011852">
    <property type="entry name" value="TRAP_TAXI"/>
</dbReference>
<keyword evidence="3" id="KW-1185">Reference proteome</keyword>
<evidence type="ECO:0000256" key="1">
    <source>
        <dbReference type="SAM" id="MobiDB-lite"/>
    </source>
</evidence>
<feature type="region of interest" description="Disordered" evidence="1">
    <location>
        <begin position="58"/>
        <end position="78"/>
    </location>
</feature>
<organism evidence="2 3">
    <name type="scientific">Jiella endophytica</name>
    <dbReference type="NCBI Taxonomy" id="2558362"/>
    <lineage>
        <taxon>Bacteria</taxon>
        <taxon>Pseudomonadati</taxon>
        <taxon>Pseudomonadota</taxon>
        <taxon>Alphaproteobacteria</taxon>
        <taxon>Hyphomicrobiales</taxon>
        <taxon>Aurantimonadaceae</taxon>
        <taxon>Jiella</taxon>
    </lineage>
</organism>
<dbReference type="PANTHER" id="PTHR42941:SF1">
    <property type="entry name" value="SLL1037 PROTEIN"/>
    <property type="match status" value="1"/>
</dbReference>
<accession>A0A4Y8RTP2</accession>
<gene>
    <name evidence="2" type="ORF">E3C22_04280</name>
</gene>
<proteinExistence type="predicted"/>
<dbReference type="Gene3D" id="3.40.190.10">
    <property type="entry name" value="Periplasmic binding protein-like II"/>
    <property type="match status" value="2"/>
</dbReference>
<name>A0A4Y8RTP2_9HYPH</name>
<evidence type="ECO:0000313" key="2">
    <source>
        <dbReference type="EMBL" id="TFF27679.1"/>
    </source>
</evidence>
<feature type="region of interest" description="Disordered" evidence="1">
    <location>
        <begin position="1"/>
        <end position="40"/>
    </location>
</feature>
<comment type="caution">
    <text evidence="2">The sequence shown here is derived from an EMBL/GenBank/DDBJ whole genome shotgun (WGS) entry which is preliminary data.</text>
</comment>
<protein>
    <submittedName>
        <fullName evidence="2">TAXI family TRAP transporter solute-binding subunit</fullName>
    </submittedName>
</protein>
<dbReference type="EMBL" id="SOZD01000001">
    <property type="protein sequence ID" value="TFF27679.1"/>
    <property type="molecule type" value="Genomic_DNA"/>
</dbReference>
<dbReference type="AlphaFoldDB" id="A0A4Y8RTP2"/>
<sequence>MSDRSSRGKPSRRHSGCDTKSADVGSQPVTATDCPSPGRKVRYRICHDKSDVVSCAGLYRRHPGRPSGRLSGTQGPSMTRTAFSRRALLRNSAAVAGMIFALSGPAAAQTLGLGTTQGGATGQIGTALAQVISTKSDLQVIPQVSANTSQYIPLLDTGRLELAIANYPQTYYAMTGTGMSTRPAKNLRLVATLMPFLAALVSSEKSGIDSYAAIKGHKVPRYPENSLGDFVVRACLAAGGLTYDDVTSVPIANFPQQYQAFKDGRIDVSIATVGSEPTFDLEASVGDIQFLKVPAEALPKVQESLPGAYLEDVPANDKLPGLDKPTTVLAYDYLLFANADVDDATVGKVAKAIYEGGDYLKSTGPLWKDFDPKQIGKKADIPYHPGAIAFFKEAGIAE</sequence>
<dbReference type="OrthoDB" id="6788250at2"/>
<dbReference type="NCBIfam" id="TIGR02122">
    <property type="entry name" value="TRAP_TAXI"/>
    <property type="match status" value="1"/>
</dbReference>
<dbReference type="SUPFAM" id="SSF53850">
    <property type="entry name" value="Periplasmic binding protein-like II"/>
    <property type="match status" value="1"/>
</dbReference>
<evidence type="ECO:0000313" key="3">
    <source>
        <dbReference type="Proteomes" id="UP000298179"/>
    </source>
</evidence>
<dbReference type="Pfam" id="PF16868">
    <property type="entry name" value="NMT1_3"/>
    <property type="match status" value="1"/>
</dbReference>
<dbReference type="Proteomes" id="UP000298179">
    <property type="component" value="Unassembled WGS sequence"/>
</dbReference>